<dbReference type="Proteomes" id="UP000735302">
    <property type="component" value="Unassembled WGS sequence"/>
</dbReference>
<protein>
    <submittedName>
        <fullName evidence="1">Uncharacterized protein</fullName>
    </submittedName>
</protein>
<evidence type="ECO:0000313" key="1">
    <source>
        <dbReference type="EMBL" id="GFO14582.1"/>
    </source>
</evidence>
<reference evidence="1 2" key="1">
    <citation type="journal article" date="2021" name="Elife">
        <title>Chloroplast acquisition without the gene transfer in kleptoplastic sea slugs, Plakobranchus ocellatus.</title>
        <authorList>
            <person name="Maeda T."/>
            <person name="Takahashi S."/>
            <person name="Yoshida T."/>
            <person name="Shimamura S."/>
            <person name="Takaki Y."/>
            <person name="Nagai Y."/>
            <person name="Toyoda A."/>
            <person name="Suzuki Y."/>
            <person name="Arimoto A."/>
            <person name="Ishii H."/>
            <person name="Satoh N."/>
            <person name="Nishiyama T."/>
            <person name="Hasebe M."/>
            <person name="Maruyama T."/>
            <person name="Minagawa J."/>
            <person name="Obokata J."/>
            <person name="Shigenobu S."/>
        </authorList>
    </citation>
    <scope>NUCLEOTIDE SEQUENCE [LARGE SCALE GENOMIC DNA]</scope>
</reference>
<organism evidence="1 2">
    <name type="scientific">Plakobranchus ocellatus</name>
    <dbReference type="NCBI Taxonomy" id="259542"/>
    <lineage>
        <taxon>Eukaryota</taxon>
        <taxon>Metazoa</taxon>
        <taxon>Spiralia</taxon>
        <taxon>Lophotrochozoa</taxon>
        <taxon>Mollusca</taxon>
        <taxon>Gastropoda</taxon>
        <taxon>Heterobranchia</taxon>
        <taxon>Euthyneura</taxon>
        <taxon>Panpulmonata</taxon>
        <taxon>Sacoglossa</taxon>
        <taxon>Placobranchoidea</taxon>
        <taxon>Plakobranchidae</taxon>
        <taxon>Plakobranchus</taxon>
    </lineage>
</organism>
<dbReference type="AlphaFoldDB" id="A0AAV4B660"/>
<name>A0AAV4B660_9GAST</name>
<gene>
    <name evidence="1" type="ORF">PoB_004108700</name>
</gene>
<evidence type="ECO:0000313" key="2">
    <source>
        <dbReference type="Proteomes" id="UP000735302"/>
    </source>
</evidence>
<comment type="caution">
    <text evidence="1">The sequence shown here is derived from an EMBL/GenBank/DDBJ whole genome shotgun (WGS) entry which is preliminary data.</text>
</comment>
<proteinExistence type="predicted"/>
<dbReference type="EMBL" id="BLXT01004580">
    <property type="protein sequence ID" value="GFO14582.1"/>
    <property type="molecule type" value="Genomic_DNA"/>
</dbReference>
<sequence>MYFNNVLVQQSWKNPLGCAVLNEYSLVPKKLRRLACIWGQFARLAATELCIRIVTVSAVAIVTFDSQAAAGAECRNLVQLHALIAL</sequence>
<accession>A0AAV4B660</accession>
<keyword evidence="2" id="KW-1185">Reference proteome</keyword>